<evidence type="ECO:0000313" key="2">
    <source>
        <dbReference type="EMBL" id="EME29052.1"/>
    </source>
</evidence>
<feature type="transmembrane region" description="Helical" evidence="1">
    <location>
        <begin position="204"/>
        <end position="220"/>
    </location>
</feature>
<keyword evidence="1" id="KW-1133">Transmembrane helix</keyword>
<gene>
    <name evidence="2" type="ORF">Gasu_34480</name>
</gene>
<dbReference type="KEGG" id="gsl:Gasu_34480"/>
<protein>
    <submittedName>
        <fullName evidence="2">Uncharacterized protein</fullName>
    </submittedName>
</protein>
<organism evidence="2 3">
    <name type="scientific">Galdieria sulphuraria</name>
    <name type="common">Red alga</name>
    <dbReference type="NCBI Taxonomy" id="130081"/>
    <lineage>
        <taxon>Eukaryota</taxon>
        <taxon>Rhodophyta</taxon>
        <taxon>Bangiophyceae</taxon>
        <taxon>Galdieriales</taxon>
        <taxon>Galdieriaceae</taxon>
        <taxon>Galdieria</taxon>
    </lineage>
</organism>
<feature type="transmembrane region" description="Helical" evidence="1">
    <location>
        <begin position="164"/>
        <end position="184"/>
    </location>
</feature>
<feature type="transmembrane region" description="Helical" evidence="1">
    <location>
        <begin position="134"/>
        <end position="152"/>
    </location>
</feature>
<keyword evidence="1" id="KW-0472">Membrane</keyword>
<keyword evidence="3" id="KW-1185">Reference proteome</keyword>
<evidence type="ECO:0000256" key="1">
    <source>
        <dbReference type="SAM" id="Phobius"/>
    </source>
</evidence>
<dbReference type="RefSeq" id="XP_005705572.1">
    <property type="nucleotide sequence ID" value="XM_005705515.1"/>
</dbReference>
<evidence type="ECO:0000313" key="3">
    <source>
        <dbReference type="Proteomes" id="UP000030680"/>
    </source>
</evidence>
<dbReference type="Proteomes" id="UP000030680">
    <property type="component" value="Unassembled WGS sequence"/>
</dbReference>
<keyword evidence="1" id="KW-0812">Transmembrane</keyword>
<proteinExistence type="predicted"/>
<dbReference type="Gramene" id="EME29052">
    <property type="protein sequence ID" value="EME29052"/>
    <property type="gene ID" value="Gasu_34480"/>
</dbReference>
<dbReference type="EMBL" id="KB454512">
    <property type="protein sequence ID" value="EME29052.1"/>
    <property type="molecule type" value="Genomic_DNA"/>
</dbReference>
<dbReference type="AlphaFoldDB" id="M2XG82"/>
<accession>M2XG82</accession>
<sequence length="224" mass="26330">MIVFPTTTIIFALWRTTTFPSYTLSLHKYRIAIGKRYRHEYSSIQHLQRISSEMNCTFPNAFEPIYLCILYQSFLDDLRPLSWQLALLMVSSLYGMHCCVDSFSYGKGFGAICIRSIEIFSTVSIYFVPHMNNFWFLLTTWLLHLHVLKRYISKSLIASHVRSSHWIGLLTLLLAFFGNLYLANGDHIRRVHPYQLGKELRWKMSWHIFITIPCVLLLTIPKKE</sequence>
<dbReference type="GeneID" id="17087880"/>
<reference evidence="3" key="1">
    <citation type="journal article" date="2013" name="Science">
        <title>Gene transfer from bacteria and archaea facilitated evolution of an extremophilic eukaryote.</title>
        <authorList>
            <person name="Schonknecht G."/>
            <person name="Chen W.H."/>
            <person name="Ternes C.M."/>
            <person name="Barbier G.G."/>
            <person name="Shrestha R.P."/>
            <person name="Stanke M."/>
            <person name="Brautigam A."/>
            <person name="Baker B.J."/>
            <person name="Banfield J.F."/>
            <person name="Garavito R.M."/>
            <person name="Carr K."/>
            <person name="Wilkerson C."/>
            <person name="Rensing S.A."/>
            <person name="Gagneul D."/>
            <person name="Dickenson N.E."/>
            <person name="Oesterhelt C."/>
            <person name="Lercher M.J."/>
            <person name="Weber A.P."/>
        </authorList>
    </citation>
    <scope>NUCLEOTIDE SEQUENCE [LARGE SCALE GENOMIC DNA]</scope>
    <source>
        <strain evidence="3">074W</strain>
    </source>
</reference>
<name>M2XG82_GALSU</name>